<dbReference type="Proteomes" id="UP001332931">
    <property type="component" value="Unassembled WGS sequence"/>
</dbReference>
<dbReference type="InterPro" id="IPR036640">
    <property type="entry name" value="ABC1_TM_sf"/>
</dbReference>
<feature type="domain" description="ABC transmembrane type-1" evidence="10">
    <location>
        <begin position="54"/>
        <end position="348"/>
    </location>
</feature>
<feature type="transmembrane region" description="Helical" evidence="8">
    <location>
        <begin position="106"/>
        <end position="131"/>
    </location>
</feature>
<dbReference type="InterPro" id="IPR027417">
    <property type="entry name" value="P-loop_NTPase"/>
</dbReference>
<dbReference type="InterPro" id="IPR011527">
    <property type="entry name" value="ABC1_TM_dom"/>
</dbReference>
<feature type="transmembrane region" description="Helical" evidence="8">
    <location>
        <begin position="205"/>
        <end position="224"/>
    </location>
</feature>
<proteinExistence type="predicted"/>
<keyword evidence="4 11" id="KW-0067">ATP-binding</keyword>
<dbReference type="CDD" id="cd03254">
    <property type="entry name" value="ABCC_Glucan_exporter_like"/>
    <property type="match status" value="1"/>
</dbReference>
<dbReference type="Pfam" id="PF00664">
    <property type="entry name" value="ABC_membrane"/>
    <property type="match status" value="1"/>
</dbReference>
<dbReference type="InterPro" id="IPR017871">
    <property type="entry name" value="ABC_transporter-like_CS"/>
</dbReference>
<dbReference type="InterPro" id="IPR039421">
    <property type="entry name" value="Type_1_exporter"/>
</dbReference>
<gene>
    <name evidence="11" type="ORF">VXJ25_05405</name>
</gene>
<evidence type="ECO:0000256" key="5">
    <source>
        <dbReference type="ARBA" id="ARBA00022989"/>
    </source>
</evidence>
<keyword evidence="5 8" id="KW-1133">Transmembrane helix</keyword>
<dbReference type="PROSITE" id="PS50929">
    <property type="entry name" value="ABC_TM1F"/>
    <property type="match status" value="1"/>
</dbReference>
<evidence type="ECO:0000313" key="12">
    <source>
        <dbReference type="Proteomes" id="UP001332931"/>
    </source>
</evidence>
<dbReference type="SUPFAM" id="SSF52540">
    <property type="entry name" value="P-loop containing nucleoside triphosphate hydrolases"/>
    <property type="match status" value="1"/>
</dbReference>
<reference evidence="11 12" key="1">
    <citation type="submission" date="2024-01" db="EMBL/GenBank/DDBJ databases">
        <title>Description of Olsenella sp. nov., isolated from pig feces.</title>
        <authorList>
            <person name="Chang Y.-H."/>
        </authorList>
    </citation>
    <scope>NUCLEOTIDE SEQUENCE [LARGE SCALE GENOMIC DNA]</scope>
    <source>
        <strain evidence="11 12">YH-ols2223</strain>
    </source>
</reference>
<evidence type="ECO:0000256" key="3">
    <source>
        <dbReference type="ARBA" id="ARBA00022741"/>
    </source>
</evidence>
<dbReference type="InterPro" id="IPR003439">
    <property type="entry name" value="ABC_transporter-like_ATP-bd"/>
</dbReference>
<evidence type="ECO:0000256" key="6">
    <source>
        <dbReference type="ARBA" id="ARBA00023136"/>
    </source>
</evidence>
<dbReference type="SUPFAM" id="SSF90123">
    <property type="entry name" value="ABC transporter transmembrane region"/>
    <property type="match status" value="1"/>
</dbReference>
<dbReference type="GO" id="GO:0005524">
    <property type="term" value="F:ATP binding"/>
    <property type="evidence" value="ECO:0007669"/>
    <property type="project" value="UniProtKB-KW"/>
</dbReference>
<dbReference type="RefSeq" id="WP_330958194.1">
    <property type="nucleotide sequence ID" value="NZ_JAZGJQ010000004.1"/>
</dbReference>
<dbReference type="Gene3D" id="1.20.1560.10">
    <property type="entry name" value="ABC transporter type 1, transmembrane domain"/>
    <property type="match status" value="1"/>
</dbReference>
<evidence type="ECO:0000259" key="9">
    <source>
        <dbReference type="PROSITE" id="PS50893"/>
    </source>
</evidence>
<dbReference type="EMBL" id="JAZGJQ010000004">
    <property type="protein sequence ID" value="MEE6147428.1"/>
    <property type="molecule type" value="Genomic_DNA"/>
</dbReference>
<feature type="transmembrane region" description="Helical" evidence="8">
    <location>
        <begin position="53"/>
        <end position="78"/>
    </location>
</feature>
<evidence type="ECO:0000256" key="4">
    <source>
        <dbReference type="ARBA" id="ARBA00022840"/>
    </source>
</evidence>
<comment type="caution">
    <text evidence="11">The sequence shown here is derived from an EMBL/GenBank/DDBJ whole genome shotgun (WGS) entry which is preliminary data.</text>
</comment>
<evidence type="ECO:0000256" key="8">
    <source>
        <dbReference type="SAM" id="Phobius"/>
    </source>
</evidence>
<keyword evidence="6 8" id="KW-0472">Membrane</keyword>
<dbReference type="SMART" id="SM00382">
    <property type="entry name" value="AAA"/>
    <property type="match status" value="1"/>
</dbReference>
<evidence type="ECO:0000256" key="2">
    <source>
        <dbReference type="ARBA" id="ARBA00022692"/>
    </source>
</evidence>
<dbReference type="PANTHER" id="PTHR43394:SF7">
    <property type="entry name" value="ABC TRANSPORTER B FAMILY MEMBER 28"/>
    <property type="match status" value="1"/>
</dbReference>
<evidence type="ECO:0000256" key="7">
    <source>
        <dbReference type="SAM" id="MobiDB-lite"/>
    </source>
</evidence>
<keyword evidence="3" id="KW-0547">Nucleotide-binding</keyword>
<keyword evidence="12" id="KW-1185">Reference proteome</keyword>
<keyword evidence="2 8" id="KW-0812">Transmembrane</keyword>
<dbReference type="PROSITE" id="PS50893">
    <property type="entry name" value="ABC_TRANSPORTER_2"/>
    <property type="match status" value="1"/>
</dbReference>
<evidence type="ECO:0000313" key="11">
    <source>
        <dbReference type="EMBL" id="MEE6147428.1"/>
    </source>
</evidence>
<feature type="transmembrane region" description="Helical" evidence="8">
    <location>
        <begin position="299"/>
        <end position="326"/>
    </location>
</feature>
<evidence type="ECO:0000256" key="1">
    <source>
        <dbReference type="ARBA" id="ARBA00004651"/>
    </source>
</evidence>
<dbReference type="Gene3D" id="3.40.50.300">
    <property type="entry name" value="P-loop containing nucleotide triphosphate hydrolases"/>
    <property type="match status" value="1"/>
</dbReference>
<dbReference type="PROSITE" id="PS00211">
    <property type="entry name" value="ABC_TRANSPORTER_1"/>
    <property type="match status" value="1"/>
</dbReference>
<feature type="region of interest" description="Disordered" evidence="7">
    <location>
        <begin position="1"/>
        <end position="30"/>
    </location>
</feature>
<dbReference type="InterPro" id="IPR003593">
    <property type="entry name" value="AAA+_ATPase"/>
</dbReference>
<dbReference type="CDD" id="cd18547">
    <property type="entry name" value="ABC_6TM_Tm288_like"/>
    <property type="match status" value="1"/>
</dbReference>
<evidence type="ECO:0000259" key="10">
    <source>
        <dbReference type="PROSITE" id="PS50929"/>
    </source>
</evidence>
<feature type="transmembrane region" description="Helical" evidence="8">
    <location>
        <begin position="181"/>
        <end position="199"/>
    </location>
</feature>
<feature type="domain" description="ABC transporter" evidence="9">
    <location>
        <begin position="383"/>
        <end position="617"/>
    </location>
</feature>
<dbReference type="PANTHER" id="PTHR43394">
    <property type="entry name" value="ATP-DEPENDENT PERMEASE MDL1, MITOCHONDRIAL"/>
    <property type="match status" value="1"/>
</dbReference>
<sequence>MSSDKDERLEAEASAGAGTGAGAPGADEDMVPTAPRETALRLWRVAGRQRWRIVVAAACAVLYVVFSLASATFSAVVVDFVWEEAQRAFAAGSLYVVDYAHGGRLILQYFGLWTLAWGFYAVQSFVMASFAERLNLELRRRIADKLARLPLAYFDRHQPGDTISYATNDLDKISEVMQRGLLQLIIAACMLVGALVCMARRSVVLTLMFCGFAAASALATWAFGAQTNKAVGRRQALLGELTSEVEESYSGRTEVQAFGLEGRSLAAVSEKAERLARAGARADFVANAIGPCIRFVMRLCMVTIGVTAGGMLLAGQMTVGVFQAFFQYVMQGSEPLTQFSVSYNMLQGALAAAERVFGFLDEPEVEPDPARPATLARPVRGRVCFEHVRFGYDADHPLMHDVSFVAEPGEKVAIVGETGAGKTTLVNLLMRFYEIDGGRITLDGVDTRRLTRADLRREFGMVLQDAWLFEGTIAENIAYGCPGATREEVEAAARAAHVDFFVRTLPHGYDTVLENDASAVSQGQRQLLTIARAMLADPAILILDEATSSVDTRTEQAIVRAMEAIMENRTSFVIAHRLSTIVDADLILVMDHGNIIEKGTHEELLAAGGAYAALYQSQFA</sequence>
<comment type="subcellular location">
    <subcellularLocation>
        <location evidence="1">Cell membrane</location>
        <topology evidence="1">Multi-pass membrane protein</topology>
    </subcellularLocation>
</comment>
<dbReference type="Pfam" id="PF00005">
    <property type="entry name" value="ABC_tran"/>
    <property type="match status" value="1"/>
</dbReference>
<organism evidence="11 12">
    <name type="scientific">Olsenella absiana</name>
    <dbReference type="NCBI Taxonomy" id="3115222"/>
    <lineage>
        <taxon>Bacteria</taxon>
        <taxon>Bacillati</taxon>
        <taxon>Actinomycetota</taxon>
        <taxon>Coriobacteriia</taxon>
        <taxon>Coriobacteriales</taxon>
        <taxon>Atopobiaceae</taxon>
        <taxon>Olsenella</taxon>
    </lineage>
</organism>
<protein>
    <submittedName>
        <fullName evidence="11">ABC transporter ATP-binding protein</fullName>
    </submittedName>
</protein>
<name>A0ABU7RA06_9ACTN</name>
<feature type="compositionally biased region" description="Basic and acidic residues" evidence="7">
    <location>
        <begin position="1"/>
        <end position="11"/>
    </location>
</feature>
<accession>A0ABU7RA06</accession>